<evidence type="ECO:0000313" key="1">
    <source>
        <dbReference type="EMBL" id="MFD2829171.1"/>
    </source>
</evidence>
<dbReference type="EMBL" id="JBHUOQ010000001">
    <property type="protein sequence ID" value="MFD2829171.1"/>
    <property type="molecule type" value="Genomic_DNA"/>
</dbReference>
<sequence>MLNTFDFDGFIKRITKNPPVAVMMCGVSGSGKTTFSKELEKHGFVRLSIDEEIYLSHGRVGVDFPAHLLEKYQNHAEEKLKSRIQPLLSENKNLVIDFSFWSKEKRTLYKDIIQKSGGKRHMVYLSVPYKILEKRLNIRNNQLHANAVHVSDKTLKKYYENFQIPSGEGEIVIKNYIIER</sequence>
<evidence type="ECO:0000313" key="2">
    <source>
        <dbReference type="Proteomes" id="UP001597519"/>
    </source>
</evidence>
<organism evidence="1 2">
    <name type="scientific">Corticicoccus populi</name>
    <dbReference type="NCBI Taxonomy" id="1812821"/>
    <lineage>
        <taxon>Bacteria</taxon>
        <taxon>Bacillati</taxon>
        <taxon>Bacillota</taxon>
        <taxon>Bacilli</taxon>
        <taxon>Bacillales</taxon>
        <taxon>Staphylococcaceae</taxon>
        <taxon>Corticicoccus</taxon>
    </lineage>
</organism>
<keyword evidence="2" id="KW-1185">Reference proteome</keyword>
<proteinExistence type="predicted"/>
<dbReference type="SUPFAM" id="SSF52540">
    <property type="entry name" value="P-loop containing nucleoside triphosphate hydrolases"/>
    <property type="match status" value="1"/>
</dbReference>
<dbReference type="Proteomes" id="UP001597519">
    <property type="component" value="Unassembled WGS sequence"/>
</dbReference>
<reference evidence="2" key="1">
    <citation type="journal article" date="2019" name="Int. J. Syst. Evol. Microbiol.">
        <title>The Global Catalogue of Microorganisms (GCM) 10K type strain sequencing project: providing services to taxonomists for standard genome sequencing and annotation.</title>
        <authorList>
            <consortium name="The Broad Institute Genomics Platform"/>
            <consortium name="The Broad Institute Genome Sequencing Center for Infectious Disease"/>
            <person name="Wu L."/>
            <person name="Ma J."/>
        </authorList>
    </citation>
    <scope>NUCLEOTIDE SEQUENCE [LARGE SCALE GENOMIC DNA]</scope>
    <source>
        <strain evidence="2">KCTC 33575</strain>
    </source>
</reference>
<accession>A0ABW5WQT4</accession>
<dbReference type="Pfam" id="PF13671">
    <property type="entry name" value="AAA_33"/>
    <property type="match status" value="1"/>
</dbReference>
<name>A0ABW5WQT4_9STAP</name>
<protein>
    <submittedName>
        <fullName evidence="1">AAA family ATPase</fullName>
    </submittedName>
</protein>
<dbReference type="RefSeq" id="WP_377770935.1">
    <property type="nucleotide sequence ID" value="NZ_JBHUOQ010000001.1"/>
</dbReference>
<dbReference type="Gene3D" id="3.40.50.300">
    <property type="entry name" value="P-loop containing nucleotide triphosphate hydrolases"/>
    <property type="match status" value="1"/>
</dbReference>
<comment type="caution">
    <text evidence="1">The sequence shown here is derived from an EMBL/GenBank/DDBJ whole genome shotgun (WGS) entry which is preliminary data.</text>
</comment>
<dbReference type="InterPro" id="IPR027417">
    <property type="entry name" value="P-loop_NTPase"/>
</dbReference>
<gene>
    <name evidence="1" type="ORF">ACFSX4_01750</name>
</gene>